<dbReference type="InterPro" id="IPR001853">
    <property type="entry name" value="DSBA-like_thioredoxin_dom"/>
</dbReference>
<organism evidence="11 12">
    <name type="scientific">Rhodoferax saidenbachensis</name>
    <dbReference type="NCBI Taxonomy" id="1484693"/>
    <lineage>
        <taxon>Bacteria</taxon>
        <taxon>Pseudomonadati</taxon>
        <taxon>Pseudomonadota</taxon>
        <taxon>Betaproteobacteria</taxon>
        <taxon>Burkholderiales</taxon>
        <taxon>Comamonadaceae</taxon>
        <taxon>Rhodoferax</taxon>
    </lineage>
</organism>
<dbReference type="STRING" id="1484693.RS694_02195"/>
<dbReference type="Proteomes" id="UP000186110">
    <property type="component" value="Chromosome"/>
</dbReference>
<dbReference type="Pfam" id="PF01323">
    <property type="entry name" value="DSBA"/>
    <property type="match status" value="1"/>
</dbReference>
<dbReference type="GO" id="GO:0016491">
    <property type="term" value="F:oxidoreductase activity"/>
    <property type="evidence" value="ECO:0007669"/>
    <property type="project" value="InterPro"/>
</dbReference>
<keyword evidence="4 7" id="KW-0574">Periplasm</keyword>
<dbReference type="eggNOG" id="COG1651">
    <property type="taxonomic scope" value="Bacteria"/>
</dbReference>
<evidence type="ECO:0000313" key="11">
    <source>
        <dbReference type="EMBL" id="APW41482.1"/>
    </source>
</evidence>
<dbReference type="PANTHER" id="PTHR35891">
    <property type="entry name" value="THIOL:DISULFIDE INTERCHANGE PROTEIN DSBA"/>
    <property type="match status" value="1"/>
</dbReference>
<comment type="similarity">
    <text evidence="2">Belongs to the thioredoxin family. DsbA subfamily.</text>
</comment>
<evidence type="ECO:0000256" key="5">
    <source>
        <dbReference type="ARBA" id="ARBA00023157"/>
    </source>
</evidence>
<dbReference type="PROSITE" id="PS51352">
    <property type="entry name" value="THIOREDOXIN_2"/>
    <property type="match status" value="1"/>
</dbReference>
<dbReference type="Gene3D" id="3.40.30.10">
    <property type="entry name" value="Glutaredoxin"/>
    <property type="match status" value="1"/>
</dbReference>
<evidence type="ECO:0000256" key="8">
    <source>
        <dbReference type="PIRSR" id="PIRSR001488-1"/>
    </source>
</evidence>
<dbReference type="InterPro" id="IPR023205">
    <property type="entry name" value="DsbA/DsbL"/>
</dbReference>
<dbReference type="SUPFAM" id="SSF52833">
    <property type="entry name" value="Thioredoxin-like"/>
    <property type="match status" value="1"/>
</dbReference>
<dbReference type="InterPro" id="IPR050824">
    <property type="entry name" value="Thiol_disulfide_DsbA"/>
</dbReference>
<reference evidence="11 12" key="1">
    <citation type="submission" date="2017-01" db="EMBL/GenBank/DDBJ databases">
        <authorList>
            <person name="Mah S.A."/>
            <person name="Swanson W.J."/>
            <person name="Moy G.W."/>
            <person name="Vacquier V.D."/>
        </authorList>
    </citation>
    <scope>NUCLEOTIDE SEQUENCE [LARGE SCALE GENOMIC DNA]</scope>
    <source>
        <strain evidence="11 12">DSM 22694</strain>
    </source>
</reference>
<evidence type="ECO:0000256" key="7">
    <source>
        <dbReference type="PIRNR" id="PIRNR001488"/>
    </source>
</evidence>
<keyword evidence="3 9" id="KW-0732">Signal</keyword>
<feature type="disulfide bond" description="Redox-active" evidence="8">
    <location>
        <begin position="64"/>
        <end position="67"/>
    </location>
</feature>
<dbReference type="KEGG" id="rsb:RS694_02195"/>
<dbReference type="PIRSF" id="PIRSF001488">
    <property type="entry name" value="Tdi_protein"/>
    <property type="match status" value="1"/>
</dbReference>
<evidence type="ECO:0000256" key="3">
    <source>
        <dbReference type="ARBA" id="ARBA00022729"/>
    </source>
</evidence>
<proteinExistence type="inferred from homology"/>
<name>A0A1P8K646_9BURK</name>
<dbReference type="InterPro" id="IPR013766">
    <property type="entry name" value="Thioredoxin_domain"/>
</dbReference>
<feature type="signal peptide" evidence="9">
    <location>
        <begin position="1"/>
        <end position="27"/>
    </location>
</feature>
<dbReference type="EMBL" id="CP019239">
    <property type="protein sequence ID" value="APW41482.1"/>
    <property type="molecule type" value="Genomic_DNA"/>
</dbReference>
<feature type="chain" id="PRO_5010202557" description="Thiol:disulfide interchange protein" evidence="9">
    <location>
        <begin position="28"/>
        <end position="217"/>
    </location>
</feature>
<evidence type="ECO:0000259" key="10">
    <source>
        <dbReference type="PROSITE" id="PS51352"/>
    </source>
</evidence>
<evidence type="ECO:0000256" key="9">
    <source>
        <dbReference type="SAM" id="SignalP"/>
    </source>
</evidence>
<accession>A0A1P8K646</accession>
<dbReference type="CDD" id="cd03019">
    <property type="entry name" value="DsbA_DsbA"/>
    <property type="match status" value="1"/>
</dbReference>
<evidence type="ECO:0000256" key="2">
    <source>
        <dbReference type="ARBA" id="ARBA00005791"/>
    </source>
</evidence>
<gene>
    <name evidence="11" type="ORF">RS694_02195</name>
</gene>
<protein>
    <recommendedName>
        <fullName evidence="7">Thiol:disulfide interchange protein</fullName>
    </recommendedName>
</protein>
<keyword evidence="6" id="KW-0676">Redox-active center</keyword>
<dbReference type="RefSeq" id="WP_029709282.1">
    <property type="nucleotide sequence ID" value="NZ_CP019239.1"/>
</dbReference>
<evidence type="ECO:0000256" key="6">
    <source>
        <dbReference type="ARBA" id="ARBA00023284"/>
    </source>
</evidence>
<evidence type="ECO:0000256" key="1">
    <source>
        <dbReference type="ARBA" id="ARBA00004418"/>
    </source>
</evidence>
<keyword evidence="12" id="KW-1185">Reference proteome</keyword>
<keyword evidence="5 7" id="KW-1015">Disulfide bond</keyword>
<feature type="domain" description="Thioredoxin" evidence="10">
    <location>
        <begin position="19"/>
        <end position="173"/>
    </location>
</feature>
<dbReference type="GO" id="GO:0042597">
    <property type="term" value="C:periplasmic space"/>
    <property type="evidence" value="ECO:0007669"/>
    <property type="project" value="UniProtKB-SubCell"/>
</dbReference>
<dbReference type="InterPro" id="IPR036249">
    <property type="entry name" value="Thioredoxin-like_sf"/>
</dbReference>
<dbReference type="PANTHER" id="PTHR35891:SF3">
    <property type="entry name" value="THIOL:DISULFIDE INTERCHANGE PROTEIN DSBL"/>
    <property type="match status" value="1"/>
</dbReference>
<evidence type="ECO:0000256" key="4">
    <source>
        <dbReference type="ARBA" id="ARBA00022764"/>
    </source>
</evidence>
<evidence type="ECO:0000313" key="12">
    <source>
        <dbReference type="Proteomes" id="UP000186110"/>
    </source>
</evidence>
<sequence length="217" mass="23767">MKRREFSQAAAGAAMTASALLPSLAQAQAAKPQPGTDYMVLDPRAAVEAPAGKVEVVEFFWYSCPHCNAFEPTLAAWIKKLPKDVAFRRVPVAFNDSFAPQQRLYYTLEAMGLVDTLHAKVFAAIHAEKINLTRGEQIAEWIAKQGVDKAKFMEQFNSFTVVSKVSRATQLQNAYKVEGVPALGVAGRFYTDGSIARSMERALLVVESLVADVRAGR</sequence>
<comment type="subcellular location">
    <subcellularLocation>
        <location evidence="1 7">Periplasm</location>
    </subcellularLocation>
</comment>
<dbReference type="AlphaFoldDB" id="A0A1P8K646"/>